<evidence type="ECO:0000256" key="1">
    <source>
        <dbReference type="SAM" id="MobiDB-lite"/>
    </source>
</evidence>
<protein>
    <recommendedName>
        <fullName evidence="4">CCHC-type domain-containing protein</fullName>
    </recommendedName>
</protein>
<feature type="region of interest" description="Disordered" evidence="1">
    <location>
        <begin position="42"/>
        <end position="62"/>
    </location>
</feature>
<proteinExistence type="predicted"/>
<dbReference type="Proteomes" id="UP001159427">
    <property type="component" value="Unassembled WGS sequence"/>
</dbReference>
<accession>A0ABN8T083</accession>
<dbReference type="EMBL" id="CALNXI010004846">
    <property type="protein sequence ID" value="CAH3196555.1"/>
    <property type="molecule type" value="Genomic_DNA"/>
</dbReference>
<evidence type="ECO:0008006" key="4">
    <source>
        <dbReference type="Google" id="ProtNLM"/>
    </source>
</evidence>
<keyword evidence="3" id="KW-1185">Reference proteome</keyword>
<sequence length="247" mass="28380">MTISVLDELTGIKADLVRGQENWQDWDLPRLAQALKKWRDVNPATEGNNVESMTTPSKRPENKSRFFYHAESMEKRRCVYCDDASHISRDCTHVTTTDERKRMLAQKRMRFNCTGPRHHAADEELNVDVTKVERLELLMINNLHYQKIIESGAHLKGVETTDCDPKPYIPIHLILGASEYKGIKTSELRHVGPLGEPVAKKTKLGWTIMSPGTEIDYTNMLRTQTSHVDYAALCRLDVLGFRRYPRT</sequence>
<name>A0ABN8T083_9CNID</name>
<evidence type="ECO:0000313" key="2">
    <source>
        <dbReference type="EMBL" id="CAH3196555.1"/>
    </source>
</evidence>
<feature type="compositionally biased region" description="Polar residues" evidence="1">
    <location>
        <begin position="45"/>
        <end position="57"/>
    </location>
</feature>
<evidence type="ECO:0000313" key="3">
    <source>
        <dbReference type="Proteomes" id="UP001159427"/>
    </source>
</evidence>
<comment type="caution">
    <text evidence="2">The sequence shown here is derived from an EMBL/GenBank/DDBJ whole genome shotgun (WGS) entry which is preliminary data.</text>
</comment>
<reference evidence="2 3" key="1">
    <citation type="submission" date="2022-05" db="EMBL/GenBank/DDBJ databases">
        <authorList>
            <consortium name="Genoscope - CEA"/>
            <person name="William W."/>
        </authorList>
    </citation>
    <scope>NUCLEOTIDE SEQUENCE [LARGE SCALE GENOMIC DNA]</scope>
</reference>
<gene>
    <name evidence="2" type="ORF">PEVE_00032942</name>
</gene>
<organism evidence="2 3">
    <name type="scientific">Porites evermanni</name>
    <dbReference type="NCBI Taxonomy" id="104178"/>
    <lineage>
        <taxon>Eukaryota</taxon>
        <taxon>Metazoa</taxon>
        <taxon>Cnidaria</taxon>
        <taxon>Anthozoa</taxon>
        <taxon>Hexacorallia</taxon>
        <taxon>Scleractinia</taxon>
        <taxon>Fungiina</taxon>
        <taxon>Poritidae</taxon>
        <taxon>Porites</taxon>
    </lineage>
</organism>